<dbReference type="InterPro" id="IPR018769">
    <property type="entry name" value="VgrG2_DUF2345"/>
</dbReference>
<evidence type="ECO:0000313" key="5">
    <source>
        <dbReference type="EMBL" id="SDL19786.1"/>
    </source>
</evidence>
<proteinExistence type="predicted"/>
<feature type="domain" description="DUF2345" evidence="3">
    <location>
        <begin position="111"/>
        <end position="258"/>
    </location>
</feature>
<sequence length="398" mass="43228">DDTRGQEHIKVSTEYSGKSQLNLGHLVDAKRQKRGEGFELRTDGWGSVRAGKGVFISADVQPGAQGQVLAMQEAVARLKQAGDELQKLSADAETAKADPADVQAQLTLLSERLDKLQASVTLISAPQGMAFTSGQHLQLAAERNLMLNAGNEADVSVVKRLFIGVGEGLSLFVRKLGMKLIANQGAVQIQAQNDRMEILARMGMDIVSTEDEIHITAKKKIILNAAGTYISLDQHGIESGTQGDYLIKSAHFDHQGPASMPATHPEYPKLDAAQRIKLRIARAPTATQSNWAGMPYTLYADGAPLQQGVLDDTGYLAFDHQIVTQQYLLELANGVNYRIPIPEQYSNPEQGHLANMGFQNHPSPTDDPEIGPPAQHTDHRNDYAALLKEIAKRAGDES</sequence>
<evidence type="ECO:0000313" key="6">
    <source>
        <dbReference type="Proteomes" id="UP000199693"/>
    </source>
</evidence>
<dbReference type="Pfam" id="PF10106">
    <property type="entry name" value="DUF2345"/>
    <property type="match status" value="1"/>
</dbReference>
<evidence type="ECO:0000259" key="3">
    <source>
        <dbReference type="Pfam" id="PF10106"/>
    </source>
</evidence>
<feature type="domain" description="Putative type VI secretion system Rhs element associated Vgr" evidence="4">
    <location>
        <begin position="1"/>
        <end position="92"/>
    </location>
</feature>
<keyword evidence="1" id="KW-0175">Coiled coil</keyword>
<name>A0A1G9I3Z4_9PSED</name>
<reference evidence="5 6" key="1">
    <citation type="submission" date="2016-10" db="EMBL/GenBank/DDBJ databases">
        <authorList>
            <person name="de Groot N.N."/>
        </authorList>
    </citation>
    <scope>NUCLEOTIDE SEQUENCE [LARGE SCALE GENOMIC DNA]</scope>
    <source>
        <strain evidence="5 6">CCM 7361</strain>
    </source>
</reference>
<evidence type="ECO:0000256" key="2">
    <source>
        <dbReference type="SAM" id="MobiDB-lite"/>
    </source>
</evidence>
<dbReference type="RefSeq" id="WP_139210277.1">
    <property type="nucleotide sequence ID" value="NZ_FNEC01000084.1"/>
</dbReference>
<gene>
    <name evidence="5" type="ORF">SAMN05216189_10844</name>
</gene>
<evidence type="ECO:0000259" key="4">
    <source>
        <dbReference type="Pfam" id="PF13296"/>
    </source>
</evidence>
<feature type="region of interest" description="Disordered" evidence="2">
    <location>
        <begin position="346"/>
        <end position="381"/>
    </location>
</feature>
<dbReference type="Proteomes" id="UP000199693">
    <property type="component" value="Unassembled WGS sequence"/>
</dbReference>
<dbReference type="InterPro" id="IPR028244">
    <property type="entry name" value="T6SS_Rhs_Vgr_dom"/>
</dbReference>
<protein>
    <submittedName>
        <fullName evidence="5">Type VI secretion system secreted protein VgrG</fullName>
    </submittedName>
</protein>
<organism evidence="5 6">
    <name type="scientific">Pseudomonas delhiensis</name>
    <dbReference type="NCBI Taxonomy" id="366289"/>
    <lineage>
        <taxon>Bacteria</taxon>
        <taxon>Pseudomonadati</taxon>
        <taxon>Pseudomonadota</taxon>
        <taxon>Gammaproteobacteria</taxon>
        <taxon>Pseudomonadales</taxon>
        <taxon>Pseudomonadaceae</taxon>
        <taxon>Pseudomonas</taxon>
    </lineage>
</organism>
<dbReference type="EMBL" id="FNEC01000084">
    <property type="protein sequence ID" value="SDL19786.1"/>
    <property type="molecule type" value="Genomic_DNA"/>
</dbReference>
<evidence type="ECO:0000256" key="1">
    <source>
        <dbReference type="SAM" id="Coils"/>
    </source>
</evidence>
<dbReference type="Pfam" id="PF13296">
    <property type="entry name" value="T6SS_Vgr"/>
    <property type="match status" value="1"/>
</dbReference>
<feature type="coiled-coil region" evidence="1">
    <location>
        <begin position="71"/>
        <end position="98"/>
    </location>
</feature>
<accession>A0A1G9I3Z4</accession>
<feature type="non-terminal residue" evidence="5">
    <location>
        <position position="1"/>
    </location>
</feature>
<dbReference type="AlphaFoldDB" id="A0A1G9I3Z4"/>